<proteinExistence type="predicted"/>
<evidence type="ECO:0000256" key="6">
    <source>
        <dbReference type="ARBA" id="ARBA00023136"/>
    </source>
</evidence>
<dbReference type="PANTHER" id="PTHR43867:SF2">
    <property type="entry name" value="CELLULOSE SYNTHASE CATALYTIC SUBUNIT A [UDP-FORMING]"/>
    <property type="match status" value="1"/>
</dbReference>
<keyword evidence="5 7" id="KW-1133">Transmembrane helix</keyword>
<dbReference type="PANTHER" id="PTHR43867">
    <property type="entry name" value="CELLULOSE SYNTHASE CATALYTIC SUBUNIT A [UDP-FORMING]"/>
    <property type="match status" value="1"/>
</dbReference>
<dbReference type="SUPFAM" id="SSF53448">
    <property type="entry name" value="Nucleotide-diphospho-sugar transferases"/>
    <property type="match status" value="1"/>
</dbReference>
<evidence type="ECO:0008006" key="10">
    <source>
        <dbReference type="Google" id="ProtNLM"/>
    </source>
</evidence>
<accession>A0AAW1NU46</accession>
<keyword evidence="9" id="KW-1185">Reference proteome</keyword>
<comment type="subcellular location">
    <subcellularLocation>
        <location evidence="1">Membrane</location>
        <topology evidence="1">Multi-pass membrane protein</topology>
    </subcellularLocation>
</comment>
<gene>
    <name evidence="8" type="ORF">WJX73_003021</name>
</gene>
<evidence type="ECO:0000256" key="1">
    <source>
        <dbReference type="ARBA" id="ARBA00004141"/>
    </source>
</evidence>
<evidence type="ECO:0000256" key="2">
    <source>
        <dbReference type="ARBA" id="ARBA00022676"/>
    </source>
</evidence>
<dbReference type="CDD" id="cd06421">
    <property type="entry name" value="CESA_CelA_like"/>
    <property type="match status" value="1"/>
</dbReference>
<feature type="transmembrane region" description="Helical" evidence="7">
    <location>
        <begin position="490"/>
        <end position="508"/>
    </location>
</feature>
<feature type="transmembrane region" description="Helical" evidence="7">
    <location>
        <begin position="399"/>
        <end position="421"/>
    </location>
</feature>
<name>A0AAW1NU46_9CHLO</name>
<reference evidence="8 9" key="1">
    <citation type="journal article" date="2024" name="Nat. Commun.">
        <title>Phylogenomics reveals the evolutionary origins of lichenization in chlorophyte algae.</title>
        <authorList>
            <person name="Puginier C."/>
            <person name="Libourel C."/>
            <person name="Otte J."/>
            <person name="Skaloud P."/>
            <person name="Haon M."/>
            <person name="Grisel S."/>
            <person name="Petersen M."/>
            <person name="Berrin J.G."/>
            <person name="Delaux P.M."/>
            <person name="Dal Grande F."/>
            <person name="Keller J."/>
        </authorList>
    </citation>
    <scope>NUCLEOTIDE SEQUENCE [LARGE SCALE GENOMIC DNA]</scope>
    <source>
        <strain evidence="8 9">SAG 2036</strain>
    </source>
</reference>
<evidence type="ECO:0000313" key="9">
    <source>
        <dbReference type="Proteomes" id="UP001465755"/>
    </source>
</evidence>
<evidence type="ECO:0000256" key="7">
    <source>
        <dbReference type="SAM" id="Phobius"/>
    </source>
</evidence>
<feature type="transmembrane region" description="Helical" evidence="7">
    <location>
        <begin position="536"/>
        <end position="556"/>
    </location>
</feature>
<evidence type="ECO:0000256" key="4">
    <source>
        <dbReference type="ARBA" id="ARBA00022692"/>
    </source>
</evidence>
<feature type="transmembrane region" description="Helical" evidence="7">
    <location>
        <begin position="463"/>
        <end position="483"/>
    </location>
</feature>
<protein>
    <recommendedName>
        <fullName evidence="10">Glycosyltransferase 2-like domain-containing protein</fullName>
    </recommendedName>
</protein>
<comment type="caution">
    <text evidence="8">The sequence shown here is derived from an EMBL/GenBank/DDBJ whole genome shotgun (WGS) entry which is preliminary data.</text>
</comment>
<dbReference type="Gene3D" id="3.90.550.10">
    <property type="entry name" value="Spore Coat Polysaccharide Biosynthesis Protein SpsA, Chain A"/>
    <property type="match status" value="1"/>
</dbReference>
<sequence length="634" mass="71174">MLRASSHTGISQKEVDQATNDKVIKQRAYAASYSKRIRIHVSLVVYAYLAWLIADGTVVMYNLATPWTGKEQWISWMGWSYRPHVGHWWQLFTLAIPRQLIVAAAAIGMLPQLYTLMSYWKEPEVHLPDYLPSEDSWPSMDIFLPRYKEEWSLFRETIAAALACTYPADKLHIYICDDGRADPVRAEVEEEFGKGGGNMPRVSYLQRPDSTHAKAGNLNHALKHSRGQLIAVLDADHVATRDFLTSVVPHLMDFDRRSGTWVFGRTAMVQTKQHFNNTHKLICKLTDGDNDLFTSLSQMGFNGCGAGLCCGTGYICQRAALESIGGWITDCSVEDITTGLELNSRGWTTKATDQKVSEGICPETLTEWFQQRLRWTAGNTQVLGYKLPWCYNRMPFKAFVVYICSNMSVVMVAILGFSLMYRTLGVYFYELVLEPEFVSAGHCCAKALDAECMACWGKTLSTTWMTGETAGLIIFLMLPILSIKQKMSGMLGMLGLFAVYLQILRLWIKGVLRPGKKFKHFASSAEVLGDDSFPRLGYVSIILSLILLGPVGIAVFKSTKMLVQPEDVGSIVMAIWFASMISMPQWAGLFLCWSSTFKKMFRWAPTAKAGQHDSTLKHKQSGIYIQVSTSADRL</sequence>
<dbReference type="EMBL" id="JALJOQ010000092">
    <property type="protein sequence ID" value="KAK9799007.1"/>
    <property type="molecule type" value="Genomic_DNA"/>
</dbReference>
<dbReference type="Pfam" id="PF13641">
    <property type="entry name" value="Glyco_tranf_2_3"/>
    <property type="match status" value="1"/>
</dbReference>
<dbReference type="InterPro" id="IPR050321">
    <property type="entry name" value="Glycosyltr_2/OpgH_subfam"/>
</dbReference>
<evidence type="ECO:0000256" key="3">
    <source>
        <dbReference type="ARBA" id="ARBA00022679"/>
    </source>
</evidence>
<feature type="transmembrane region" description="Helical" evidence="7">
    <location>
        <begin position="43"/>
        <end position="67"/>
    </location>
</feature>
<evidence type="ECO:0000313" key="8">
    <source>
        <dbReference type="EMBL" id="KAK9799007.1"/>
    </source>
</evidence>
<dbReference type="InterPro" id="IPR029044">
    <property type="entry name" value="Nucleotide-diphossugar_trans"/>
</dbReference>
<keyword evidence="2" id="KW-0328">Glycosyltransferase</keyword>
<keyword evidence="4 7" id="KW-0812">Transmembrane</keyword>
<feature type="transmembrane region" description="Helical" evidence="7">
    <location>
        <begin position="568"/>
        <end position="591"/>
    </location>
</feature>
<keyword evidence="6 7" id="KW-0472">Membrane</keyword>
<dbReference type="AlphaFoldDB" id="A0AAW1NU46"/>
<dbReference type="GO" id="GO:0016757">
    <property type="term" value="F:glycosyltransferase activity"/>
    <property type="evidence" value="ECO:0007669"/>
    <property type="project" value="UniProtKB-KW"/>
</dbReference>
<organism evidence="8 9">
    <name type="scientific">Symbiochloris irregularis</name>
    <dbReference type="NCBI Taxonomy" id="706552"/>
    <lineage>
        <taxon>Eukaryota</taxon>
        <taxon>Viridiplantae</taxon>
        <taxon>Chlorophyta</taxon>
        <taxon>core chlorophytes</taxon>
        <taxon>Trebouxiophyceae</taxon>
        <taxon>Trebouxiales</taxon>
        <taxon>Trebouxiaceae</taxon>
        <taxon>Symbiochloris</taxon>
    </lineage>
</organism>
<dbReference type="Proteomes" id="UP001465755">
    <property type="component" value="Unassembled WGS sequence"/>
</dbReference>
<keyword evidence="3" id="KW-0808">Transferase</keyword>
<dbReference type="GO" id="GO:0016020">
    <property type="term" value="C:membrane"/>
    <property type="evidence" value="ECO:0007669"/>
    <property type="project" value="UniProtKB-SubCell"/>
</dbReference>
<evidence type="ECO:0000256" key="5">
    <source>
        <dbReference type="ARBA" id="ARBA00022989"/>
    </source>
</evidence>
<feature type="transmembrane region" description="Helical" evidence="7">
    <location>
        <begin position="87"/>
        <end position="110"/>
    </location>
</feature>